<reference evidence="7 8" key="1">
    <citation type="submission" date="2024-05" db="EMBL/GenBank/DDBJ databases">
        <authorList>
            <person name="Liu Q."/>
            <person name="Xin Y.-H."/>
        </authorList>
    </citation>
    <scope>NUCLEOTIDE SEQUENCE [LARGE SCALE GENOMIC DNA]</scope>
    <source>
        <strain evidence="7 8">CGMCC 1.10181</strain>
    </source>
</reference>
<dbReference type="InterPro" id="IPR058626">
    <property type="entry name" value="MdtA-like_b-barrel"/>
</dbReference>
<gene>
    <name evidence="7" type="ORF">ABC974_27630</name>
</gene>
<dbReference type="Pfam" id="PF25967">
    <property type="entry name" value="RND-MFP_C"/>
    <property type="match status" value="1"/>
</dbReference>
<comment type="similarity">
    <text evidence="2">Belongs to the membrane fusion protein (MFP) (TC 8.A.1) family.</text>
</comment>
<dbReference type="InterPro" id="IPR058627">
    <property type="entry name" value="MdtA-like_C"/>
</dbReference>
<dbReference type="Pfam" id="PF25944">
    <property type="entry name" value="Beta-barrel_RND"/>
    <property type="match status" value="1"/>
</dbReference>
<dbReference type="SUPFAM" id="SSF111369">
    <property type="entry name" value="HlyD-like secretion proteins"/>
    <property type="match status" value="1"/>
</dbReference>
<dbReference type="EMBL" id="JBDIME010000047">
    <property type="protein sequence ID" value="MEN2793421.1"/>
    <property type="molecule type" value="Genomic_DNA"/>
</dbReference>
<proteinExistence type="inferred from homology"/>
<name>A0ABU9YCA1_9SPHN</name>
<accession>A0ABU9YCA1</accession>
<dbReference type="InterPro" id="IPR058624">
    <property type="entry name" value="MdtA-like_HH"/>
</dbReference>
<evidence type="ECO:0000259" key="4">
    <source>
        <dbReference type="Pfam" id="PF25917"/>
    </source>
</evidence>
<dbReference type="PANTHER" id="PTHR30158:SF3">
    <property type="entry name" value="MULTIDRUG EFFLUX PUMP SUBUNIT ACRA-RELATED"/>
    <property type="match status" value="1"/>
</dbReference>
<dbReference type="Pfam" id="PF25917">
    <property type="entry name" value="BSH_RND"/>
    <property type="match status" value="1"/>
</dbReference>
<evidence type="ECO:0000313" key="8">
    <source>
        <dbReference type="Proteomes" id="UP001419910"/>
    </source>
</evidence>
<feature type="domain" description="Multidrug resistance protein MdtA-like barrel-sandwich hybrid" evidence="4">
    <location>
        <begin position="64"/>
        <end position="205"/>
    </location>
</feature>
<comment type="caution">
    <text evidence="7">The sequence shown here is derived from an EMBL/GenBank/DDBJ whole genome shotgun (WGS) entry which is preliminary data.</text>
</comment>
<feature type="domain" description="Multidrug resistance protein MdtA-like beta-barrel" evidence="5">
    <location>
        <begin position="209"/>
        <end position="291"/>
    </location>
</feature>
<comment type="subcellular location">
    <subcellularLocation>
        <location evidence="1">Cell envelope</location>
    </subcellularLocation>
</comment>
<evidence type="ECO:0000259" key="3">
    <source>
        <dbReference type="Pfam" id="PF25876"/>
    </source>
</evidence>
<evidence type="ECO:0000259" key="5">
    <source>
        <dbReference type="Pfam" id="PF25944"/>
    </source>
</evidence>
<evidence type="ECO:0000256" key="2">
    <source>
        <dbReference type="ARBA" id="ARBA00009477"/>
    </source>
</evidence>
<dbReference type="Gene3D" id="2.40.420.20">
    <property type="match status" value="1"/>
</dbReference>
<dbReference type="PANTHER" id="PTHR30158">
    <property type="entry name" value="ACRA/E-RELATED COMPONENT OF DRUG EFFLUX TRANSPORTER"/>
    <property type="match status" value="1"/>
</dbReference>
<sequence>MPRPVSTRSAAFVLVPLVLALGGCGNKGAMPARGPAEVGVVTLTTGPVTLSTELPGRTAAFMTSEVRPQISGLIKARLFTEGSIVRAGQPLYQIDPSLYRATEAQSAASLASAQASLVSAEAKARRYDRLTDIEAVSKQDKDDVIAAAGTARASVAEARATLQTARINLAFTRITAPISGRIGRSAFTQGALVTASQTDALATIQRLDPIYVDITQSSAKIVALRQALASGGALPASATVKLKLENGTDYPQAGRIEFAEATVDQSTGSVTIRARFPNPNNLLLPGMFVRIVTPEAIVPNAILAPQEGISRDPTGAATALLVGPDNKVVRRTVTADRAIGNKWLITAGLKAGDRLIVQGVDKAQPGAAVKPVDVKAN</sequence>
<feature type="domain" description="Multidrug resistance protein MdtA-like C-terminal permuted SH3" evidence="6">
    <location>
        <begin position="300"/>
        <end position="362"/>
    </location>
</feature>
<evidence type="ECO:0000256" key="1">
    <source>
        <dbReference type="ARBA" id="ARBA00004196"/>
    </source>
</evidence>
<evidence type="ECO:0000259" key="6">
    <source>
        <dbReference type="Pfam" id="PF25967"/>
    </source>
</evidence>
<dbReference type="Gene3D" id="2.40.30.170">
    <property type="match status" value="1"/>
</dbReference>
<dbReference type="Gene3D" id="1.10.287.470">
    <property type="entry name" value="Helix hairpin bin"/>
    <property type="match status" value="1"/>
</dbReference>
<feature type="domain" description="Multidrug resistance protein MdtA-like alpha-helical hairpin" evidence="3">
    <location>
        <begin position="103"/>
        <end position="172"/>
    </location>
</feature>
<dbReference type="PROSITE" id="PS51257">
    <property type="entry name" value="PROKAR_LIPOPROTEIN"/>
    <property type="match status" value="1"/>
</dbReference>
<keyword evidence="8" id="KW-1185">Reference proteome</keyword>
<dbReference type="Gene3D" id="2.40.50.100">
    <property type="match status" value="1"/>
</dbReference>
<dbReference type="Pfam" id="PF25876">
    <property type="entry name" value="HH_MFP_RND"/>
    <property type="match status" value="1"/>
</dbReference>
<dbReference type="InterPro" id="IPR006143">
    <property type="entry name" value="RND_pump_MFP"/>
</dbReference>
<dbReference type="NCBIfam" id="TIGR01730">
    <property type="entry name" value="RND_mfp"/>
    <property type="match status" value="1"/>
</dbReference>
<dbReference type="InterPro" id="IPR058625">
    <property type="entry name" value="MdtA-like_BSH"/>
</dbReference>
<evidence type="ECO:0000313" key="7">
    <source>
        <dbReference type="EMBL" id="MEN2793421.1"/>
    </source>
</evidence>
<dbReference type="RefSeq" id="WP_343892357.1">
    <property type="nucleotide sequence ID" value="NZ_BAAAEH010000058.1"/>
</dbReference>
<organism evidence="7 8">
    <name type="scientific">Sphingomonas oligophenolica</name>
    <dbReference type="NCBI Taxonomy" id="301154"/>
    <lineage>
        <taxon>Bacteria</taxon>
        <taxon>Pseudomonadati</taxon>
        <taxon>Pseudomonadota</taxon>
        <taxon>Alphaproteobacteria</taxon>
        <taxon>Sphingomonadales</taxon>
        <taxon>Sphingomonadaceae</taxon>
        <taxon>Sphingomonas</taxon>
    </lineage>
</organism>
<protein>
    <submittedName>
        <fullName evidence="7">Efflux RND transporter periplasmic adaptor subunit</fullName>
    </submittedName>
</protein>
<dbReference type="Proteomes" id="UP001419910">
    <property type="component" value="Unassembled WGS sequence"/>
</dbReference>